<dbReference type="AlphaFoldDB" id="A0A967B1M4"/>
<evidence type="ECO:0000313" key="3">
    <source>
        <dbReference type="EMBL" id="NHN55843.1"/>
    </source>
</evidence>
<reference evidence="3" key="1">
    <citation type="submission" date="2020-03" db="EMBL/GenBank/DDBJ databases">
        <title>Draft sequencing of Calidifontibacter sp. DB0510.</title>
        <authorList>
            <person name="Kim D.-U."/>
        </authorList>
    </citation>
    <scope>NUCLEOTIDE SEQUENCE</scope>
    <source>
        <strain evidence="3">DB0510</strain>
    </source>
</reference>
<feature type="domain" description="N-terminal" evidence="2">
    <location>
        <begin position="4"/>
        <end position="111"/>
    </location>
</feature>
<dbReference type="EMBL" id="JAAOIV010000005">
    <property type="protein sequence ID" value="NHN55843.1"/>
    <property type="molecule type" value="Genomic_DNA"/>
</dbReference>
<feature type="compositionally biased region" description="Basic and acidic residues" evidence="1">
    <location>
        <begin position="327"/>
        <end position="345"/>
    </location>
</feature>
<feature type="region of interest" description="Disordered" evidence="1">
    <location>
        <begin position="96"/>
        <end position="117"/>
    </location>
</feature>
<name>A0A967B1M4_9MICO</name>
<evidence type="ECO:0000313" key="4">
    <source>
        <dbReference type="Proteomes" id="UP000744769"/>
    </source>
</evidence>
<feature type="region of interest" description="Disordered" evidence="1">
    <location>
        <begin position="295"/>
        <end position="361"/>
    </location>
</feature>
<organism evidence="3 4">
    <name type="scientific">Metallococcus carri</name>
    <dbReference type="NCBI Taxonomy" id="1656884"/>
    <lineage>
        <taxon>Bacteria</taxon>
        <taxon>Bacillati</taxon>
        <taxon>Actinomycetota</taxon>
        <taxon>Actinomycetes</taxon>
        <taxon>Micrococcales</taxon>
        <taxon>Dermacoccaceae</taxon>
        <taxon>Metallococcus</taxon>
    </lineage>
</organism>
<evidence type="ECO:0000259" key="2">
    <source>
        <dbReference type="Pfam" id="PF08401"/>
    </source>
</evidence>
<proteinExistence type="predicted"/>
<gene>
    <name evidence="3" type="ORF">G9U51_08650</name>
</gene>
<accession>A0A967B1M4</accession>
<evidence type="ECO:0000256" key="1">
    <source>
        <dbReference type="SAM" id="MobiDB-lite"/>
    </source>
</evidence>
<dbReference type="Proteomes" id="UP000744769">
    <property type="component" value="Unassembled WGS sequence"/>
</dbReference>
<comment type="caution">
    <text evidence="3">The sequence shown here is derived from an EMBL/GenBank/DDBJ whole genome shotgun (WGS) entry which is preliminary data.</text>
</comment>
<feature type="compositionally biased region" description="Basic and acidic residues" evidence="1">
    <location>
        <begin position="102"/>
        <end position="117"/>
    </location>
</feature>
<dbReference type="InterPro" id="IPR013610">
    <property type="entry name" value="ArdC_N"/>
</dbReference>
<dbReference type="GO" id="GO:0003697">
    <property type="term" value="F:single-stranded DNA binding"/>
    <property type="evidence" value="ECO:0007669"/>
    <property type="project" value="InterPro"/>
</dbReference>
<sequence length="361" mass="38690">MAELSDRLETAVGQLVSGEDWAAVMAFAARFRSRSFGNTLLIFAQHQEAYEKGRVPDPVPSYVAGIKQWNTLGRHVIKGQPGYMIYAPVTRRFASTNPTDPESWRRLDRGEKPRPGETVRSKMVTVKPAYVWDVSQTTGEPIPERPRPLLLAGQAPAGLWDGLAAAVAERGYTLSDAPDALALGGANGVTDFVAHTVTVRADMDDAARVKTLAHELGHVALDHGDRGPQGLHRGIGEVEAESVALMVCTAFGLDSTGYTVPYVASWSSTVKDQNPIEVIRATGERVRGTALAILDRLPEPPGGDGTPPGLDRSSDQTGPERAAPKQAAERGADRVDRLPPPDRRVTTATEPGPTRAAAVGW</sequence>
<protein>
    <submittedName>
        <fullName evidence="3">Serine/arginine repetitive matrix protein 2</fullName>
    </submittedName>
</protein>
<dbReference type="Pfam" id="PF08401">
    <property type="entry name" value="ArdcN"/>
    <property type="match status" value="1"/>
</dbReference>
<keyword evidence="4" id="KW-1185">Reference proteome</keyword>